<dbReference type="InterPro" id="IPR023753">
    <property type="entry name" value="FAD/NAD-binding_dom"/>
</dbReference>
<comment type="similarity">
    <text evidence="1 7">Belongs to the class-II pyridine nucleotide-disulfide oxidoreductase family.</text>
</comment>
<dbReference type="NCBIfam" id="TIGR01292">
    <property type="entry name" value="TRX_reduct"/>
    <property type="match status" value="1"/>
</dbReference>
<dbReference type="PRINTS" id="PR00368">
    <property type="entry name" value="FADPNR"/>
</dbReference>
<evidence type="ECO:0000313" key="11">
    <source>
        <dbReference type="Proteomes" id="UP000000503"/>
    </source>
</evidence>
<keyword evidence="3 7" id="KW-0274">FAD</keyword>
<evidence type="ECO:0000256" key="8">
    <source>
        <dbReference type="RuleBase" id="RU003881"/>
    </source>
</evidence>
<dbReference type="eggNOG" id="COG0492">
    <property type="taxonomic scope" value="Bacteria"/>
</dbReference>
<dbReference type="OrthoDB" id="9806179at2"/>
<protein>
    <recommendedName>
        <fullName evidence="7">Thioredoxin reductase</fullName>
        <ecNumber evidence="7">1.8.1.9</ecNumber>
    </recommendedName>
</protein>
<dbReference type="InterPro" id="IPR008255">
    <property type="entry name" value="Pyr_nucl-diS_OxRdtase_2_AS"/>
</dbReference>
<dbReference type="EMBL" id="CP002868">
    <property type="protein sequence ID" value="AEJ18999.1"/>
    <property type="molecule type" value="Genomic_DNA"/>
</dbReference>
<dbReference type="HOGENOM" id="CLU_031864_5_3_12"/>
<dbReference type="InterPro" id="IPR036188">
    <property type="entry name" value="FAD/NAD-bd_sf"/>
</dbReference>
<gene>
    <name evidence="10" type="ordered locus">Spica_0845</name>
</gene>
<keyword evidence="4 7" id="KW-0560">Oxidoreductase</keyword>
<comment type="catalytic activity">
    <reaction evidence="7">
        <text>[thioredoxin]-dithiol + NADP(+) = [thioredoxin]-disulfide + NADPH + H(+)</text>
        <dbReference type="Rhea" id="RHEA:20345"/>
        <dbReference type="Rhea" id="RHEA-COMP:10698"/>
        <dbReference type="Rhea" id="RHEA-COMP:10700"/>
        <dbReference type="ChEBI" id="CHEBI:15378"/>
        <dbReference type="ChEBI" id="CHEBI:29950"/>
        <dbReference type="ChEBI" id="CHEBI:50058"/>
        <dbReference type="ChEBI" id="CHEBI:57783"/>
        <dbReference type="ChEBI" id="CHEBI:58349"/>
        <dbReference type="EC" id="1.8.1.9"/>
    </reaction>
</comment>
<keyword evidence="11" id="KW-1185">Reference proteome</keyword>
<dbReference type="RefSeq" id="WP_013968310.1">
    <property type="nucleotide sequence ID" value="NC_015732.1"/>
</dbReference>
<evidence type="ECO:0000313" key="10">
    <source>
        <dbReference type="EMBL" id="AEJ18999.1"/>
    </source>
</evidence>
<comment type="subunit">
    <text evidence="7">Homodimer.</text>
</comment>
<evidence type="ECO:0000256" key="1">
    <source>
        <dbReference type="ARBA" id="ARBA00009333"/>
    </source>
</evidence>
<dbReference type="AlphaFoldDB" id="F8F0D5"/>
<evidence type="ECO:0000256" key="5">
    <source>
        <dbReference type="ARBA" id="ARBA00023157"/>
    </source>
</evidence>
<dbReference type="InterPro" id="IPR005982">
    <property type="entry name" value="Thioredox_Rdtase"/>
</dbReference>
<dbReference type="PANTHER" id="PTHR48105">
    <property type="entry name" value="THIOREDOXIN REDUCTASE 1-RELATED-RELATED"/>
    <property type="match status" value="1"/>
</dbReference>
<dbReference type="GO" id="GO:0005737">
    <property type="term" value="C:cytoplasm"/>
    <property type="evidence" value="ECO:0007669"/>
    <property type="project" value="InterPro"/>
</dbReference>
<keyword evidence="6 7" id="KW-0676">Redox-active center</keyword>
<keyword evidence="2 7" id="KW-0285">Flavoprotein</keyword>
<feature type="domain" description="FAD/NAD(P)-binding" evidence="9">
    <location>
        <begin position="6"/>
        <end position="292"/>
    </location>
</feature>
<dbReference type="Proteomes" id="UP000000503">
    <property type="component" value="Chromosome"/>
</dbReference>
<dbReference type="PRINTS" id="PR00469">
    <property type="entry name" value="PNDRDTASEII"/>
</dbReference>
<organism evidence="10 11">
    <name type="scientific">Gracilinema caldarium (strain ATCC 51460 / DSM 7334 / H1)</name>
    <name type="common">Treponema caldarium</name>
    <dbReference type="NCBI Taxonomy" id="744872"/>
    <lineage>
        <taxon>Bacteria</taxon>
        <taxon>Pseudomonadati</taxon>
        <taxon>Spirochaetota</taxon>
        <taxon>Spirochaetia</taxon>
        <taxon>Spirochaetales</taxon>
        <taxon>Breznakiellaceae</taxon>
        <taxon>Gracilinema</taxon>
    </lineage>
</organism>
<dbReference type="GO" id="GO:0019430">
    <property type="term" value="P:removal of superoxide radicals"/>
    <property type="evidence" value="ECO:0007669"/>
    <property type="project" value="UniProtKB-UniRule"/>
</dbReference>
<name>F8F0D5_GRAC1</name>
<dbReference type="InterPro" id="IPR050097">
    <property type="entry name" value="Ferredoxin-NADP_redctase_2"/>
</dbReference>
<dbReference type="PROSITE" id="PS00573">
    <property type="entry name" value="PYRIDINE_REDOX_2"/>
    <property type="match status" value="1"/>
</dbReference>
<evidence type="ECO:0000256" key="3">
    <source>
        <dbReference type="ARBA" id="ARBA00022827"/>
    </source>
</evidence>
<dbReference type="GO" id="GO:0004791">
    <property type="term" value="F:thioredoxin-disulfide reductase (NADPH) activity"/>
    <property type="evidence" value="ECO:0007669"/>
    <property type="project" value="UniProtKB-UniRule"/>
</dbReference>
<dbReference type="STRING" id="744872.Spica_0845"/>
<keyword evidence="5" id="KW-1015">Disulfide bond</keyword>
<evidence type="ECO:0000256" key="7">
    <source>
        <dbReference type="RuleBase" id="RU003880"/>
    </source>
</evidence>
<evidence type="ECO:0000259" key="9">
    <source>
        <dbReference type="Pfam" id="PF07992"/>
    </source>
</evidence>
<keyword evidence="8" id="KW-0521">NADP</keyword>
<accession>F8F0D5</accession>
<dbReference type="Pfam" id="PF07992">
    <property type="entry name" value="Pyr_redox_2"/>
    <property type="match status" value="1"/>
</dbReference>
<proteinExistence type="inferred from homology"/>
<dbReference type="Gene3D" id="3.50.50.60">
    <property type="entry name" value="FAD/NAD(P)-binding domain"/>
    <property type="match status" value="2"/>
</dbReference>
<comment type="cofactor">
    <cofactor evidence="8">
        <name>FAD</name>
        <dbReference type="ChEBI" id="CHEBI:57692"/>
    </cofactor>
    <text evidence="8">Binds 1 FAD per subunit.</text>
</comment>
<dbReference type="EC" id="1.8.1.9" evidence="7"/>
<evidence type="ECO:0000256" key="2">
    <source>
        <dbReference type="ARBA" id="ARBA00022630"/>
    </source>
</evidence>
<reference evidence="11" key="1">
    <citation type="journal article" date="2013" name="Stand. Genomic Sci.">
        <title>Genome sequence of the thermophilic fresh-water bacterium Spirochaeta caldaria type strain (H1(T)), reclassification of Spirochaeta caldaria, Spirochaeta stenostrepta, and Spirochaeta zuelzerae in the genus Treponema as Treponema caldaria comb. nov., Treponema stenostrepta comb. nov., and Treponema zuelzerae comb. nov., and emendation of the genus Treponema.</title>
        <authorList>
            <person name="Abt B."/>
            <person name="Goker M."/>
            <person name="Scheuner C."/>
            <person name="Han C."/>
            <person name="Lu M."/>
            <person name="Misra M."/>
            <person name="Lapidus A."/>
            <person name="Nolan M."/>
            <person name="Lucas S."/>
            <person name="Hammon N."/>
            <person name="Deshpande S."/>
            <person name="Cheng J.F."/>
            <person name="Tapia R."/>
            <person name="Goodwin L.A."/>
            <person name="Pitluck S."/>
            <person name="Liolios K."/>
            <person name="Pagani I."/>
            <person name="Ivanova N."/>
            <person name="Mavromatis K."/>
            <person name="Mikhailova N."/>
            <person name="Huntemann M."/>
            <person name="Pati A."/>
            <person name="Chen A."/>
            <person name="Palaniappan K."/>
            <person name="Land M."/>
            <person name="Hauser L."/>
            <person name="Jeffries C.D."/>
            <person name="Rohde M."/>
            <person name="Spring S."/>
            <person name="Gronow S."/>
            <person name="Detter J.C."/>
            <person name="Bristow J."/>
            <person name="Eisen J.A."/>
            <person name="Markowitz V."/>
            <person name="Hugenholtz P."/>
            <person name="Kyrpides N.C."/>
            <person name="Woyke T."/>
            <person name="Klenk H.P."/>
        </authorList>
    </citation>
    <scope>NUCLEOTIDE SEQUENCE</scope>
    <source>
        <strain evidence="11">ATCC 51460 / DSM 7334 / H1</strain>
    </source>
</reference>
<sequence length="312" mass="34161">MNREVDLIIIGAGAAGLTAAQYGARANLRTVMIEEMAPGGQALLIDHLENYPGYVEPKSGFEFAQDMHRQAEKFGAEFVNDTVTKLEKQGNLFTAYLGSGDTMTAPAVILATGAKHRHLEVPGEMEFQGRGVSYCGTCDGPFFKGKKMYVVGGGDAACDEAQYLSNLSNQIVMIHRRDRFRAQKALADRVLHNKNIQVHFNTRIVEIKGDTKVRSVVLEQTDTGERYEDNTEAVFIFVGSIPQTDLVPEAEKDEAGYIVTNQRMETSIKGLFAAGDVRSSPFRQVVVAAGEGAIAAHCASQYIDELRGEAYR</sequence>
<dbReference type="KEGG" id="scd:Spica_0845"/>
<dbReference type="SUPFAM" id="SSF51905">
    <property type="entry name" value="FAD/NAD(P)-binding domain"/>
    <property type="match status" value="1"/>
</dbReference>
<evidence type="ECO:0000256" key="6">
    <source>
        <dbReference type="ARBA" id="ARBA00023284"/>
    </source>
</evidence>
<evidence type="ECO:0000256" key="4">
    <source>
        <dbReference type="ARBA" id="ARBA00023002"/>
    </source>
</evidence>